<evidence type="ECO:0000313" key="2">
    <source>
        <dbReference type="EMBL" id="MBD1395634.1"/>
    </source>
</evidence>
<keyword evidence="3" id="KW-1185">Reference proteome</keyword>
<organism evidence="2 3">
    <name type="scientific">Pontibacter aquaedesilientis</name>
    <dbReference type="NCBI Taxonomy" id="2766980"/>
    <lineage>
        <taxon>Bacteria</taxon>
        <taxon>Pseudomonadati</taxon>
        <taxon>Bacteroidota</taxon>
        <taxon>Cytophagia</taxon>
        <taxon>Cytophagales</taxon>
        <taxon>Hymenobacteraceae</taxon>
        <taxon>Pontibacter</taxon>
    </lineage>
</organism>
<dbReference type="PANTHER" id="PTHR12697:SF5">
    <property type="entry name" value="DEOXYHYPUSINE HYDROXYLASE"/>
    <property type="match status" value="1"/>
</dbReference>
<keyword evidence="1" id="KW-0472">Membrane</keyword>
<evidence type="ECO:0000256" key="1">
    <source>
        <dbReference type="SAM" id="Phobius"/>
    </source>
</evidence>
<dbReference type="Pfam" id="PF13646">
    <property type="entry name" value="HEAT_2"/>
    <property type="match status" value="1"/>
</dbReference>
<protein>
    <submittedName>
        <fullName evidence="2">HEAT repeat domain-containing protein</fullName>
    </submittedName>
</protein>
<keyword evidence="1" id="KW-1133">Transmembrane helix</keyword>
<dbReference type="PANTHER" id="PTHR12697">
    <property type="entry name" value="PBS LYASE HEAT-LIKE PROTEIN"/>
    <property type="match status" value="1"/>
</dbReference>
<dbReference type="SUPFAM" id="SSF48371">
    <property type="entry name" value="ARM repeat"/>
    <property type="match status" value="1"/>
</dbReference>
<dbReference type="RefSeq" id="WP_191181803.1">
    <property type="nucleotide sequence ID" value="NZ_JACXAJ010000001.1"/>
</dbReference>
<evidence type="ECO:0000313" key="3">
    <source>
        <dbReference type="Proteomes" id="UP000625551"/>
    </source>
</evidence>
<comment type="caution">
    <text evidence="2">The sequence shown here is derived from an EMBL/GenBank/DDBJ whole genome shotgun (WGS) entry which is preliminary data.</text>
</comment>
<dbReference type="Proteomes" id="UP000625551">
    <property type="component" value="Unassembled WGS sequence"/>
</dbReference>
<feature type="transmembrane region" description="Helical" evidence="1">
    <location>
        <begin position="20"/>
        <end position="43"/>
    </location>
</feature>
<dbReference type="EMBL" id="JACXAJ010000001">
    <property type="protein sequence ID" value="MBD1395634.1"/>
    <property type="molecule type" value="Genomic_DNA"/>
</dbReference>
<dbReference type="Gene3D" id="1.25.10.10">
    <property type="entry name" value="Leucine-rich Repeat Variant"/>
    <property type="match status" value="1"/>
</dbReference>
<dbReference type="InterPro" id="IPR011989">
    <property type="entry name" value="ARM-like"/>
</dbReference>
<reference evidence="2 3" key="1">
    <citation type="submission" date="2020-09" db="EMBL/GenBank/DDBJ databases">
        <title>Genome sequencing and assembly of Pontibacter sp.</title>
        <authorList>
            <person name="Chhetri G."/>
        </authorList>
    </citation>
    <scope>NUCLEOTIDE SEQUENCE [LARGE SCALE GENOMIC DNA]</scope>
    <source>
        <strain evidence="2 3">JH31</strain>
    </source>
</reference>
<name>A0ABR7XBE5_9BACT</name>
<sequence>MEQNILDLFPAASTDLIRFNLYLSIGFVGVTLGIFSIILFSRWRDGVRYARRRKVEQDIQGFLTSYLFDDQTDKEAILVFTEQFTQKRVQRHIVLENLVSLHKNLIGESADKLRNLYCQSGLESYSRQKLYASSWHEIAQGINELANMGVRKYSELIRAFINHPHPTLRSEAQVALLKLETNAPFSFLDDLREPLLDWQQLQLARATSKSKFLSIPNFERWLGKSEESIVIFCLRMIASYGQHSAADGILSLLQHPAAKIREEAIITLRQLNTHEAVPSLINMFTNESTDIQLEILKAVPAIGDQQSIPFFEQVLGFENRRLQLAAARALCQSGQEGQNKVLAIKNDPEHALQQLAATALSYKA</sequence>
<keyword evidence="1" id="KW-0812">Transmembrane</keyword>
<proteinExistence type="predicted"/>
<gene>
    <name evidence="2" type="ORF">H9Q13_00515</name>
</gene>
<dbReference type="InterPro" id="IPR016024">
    <property type="entry name" value="ARM-type_fold"/>
</dbReference>
<accession>A0ABR7XBE5</accession>